<dbReference type="InterPro" id="IPR037548">
    <property type="entry name" value="Bqt4"/>
</dbReference>
<dbReference type="InterPro" id="IPR003163">
    <property type="entry name" value="Tscrpt_reg_HTH_APSES-type"/>
</dbReference>
<evidence type="ECO:0000256" key="5">
    <source>
        <dbReference type="SAM" id="MobiDB-lite"/>
    </source>
</evidence>
<dbReference type="GO" id="GO:1990862">
    <property type="term" value="C:nuclear membrane complex Bqt3-Bqt4"/>
    <property type="evidence" value="ECO:0007669"/>
    <property type="project" value="InterPro"/>
</dbReference>
<dbReference type="SMART" id="SM01252">
    <property type="entry name" value="KilA-N"/>
    <property type="match status" value="1"/>
</dbReference>
<keyword evidence="9" id="KW-1185">Reference proteome</keyword>
<evidence type="ECO:0000313" key="8">
    <source>
        <dbReference type="EMBL" id="TPX13439.1"/>
    </source>
</evidence>
<accession>A0A507B7Q6</accession>
<keyword evidence="6" id="KW-0472">Membrane</keyword>
<dbReference type="Gene3D" id="3.10.260.10">
    <property type="entry name" value="Transcription regulator HTH, APSES-type DNA-binding domain"/>
    <property type="match status" value="1"/>
</dbReference>
<keyword evidence="4" id="KW-0183">Conidiation</keyword>
<dbReference type="PANTHER" id="PTHR38044">
    <property type="entry name" value="BOUQUET FORMATION PROTEIN 4"/>
    <property type="match status" value="1"/>
</dbReference>
<dbReference type="GO" id="GO:0070197">
    <property type="term" value="P:meiotic attachment of telomere to nuclear envelope"/>
    <property type="evidence" value="ECO:0007669"/>
    <property type="project" value="InterPro"/>
</dbReference>
<dbReference type="InterPro" id="IPR036887">
    <property type="entry name" value="HTH_APSES_sf"/>
</dbReference>
<comment type="caution">
    <text evidence="8">The sequence shown here is derived from an EMBL/GenBank/DDBJ whole genome shotgun (WGS) entry which is preliminary data.</text>
</comment>
<dbReference type="PROSITE" id="PS51299">
    <property type="entry name" value="HTH_APSES"/>
    <property type="match status" value="1"/>
</dbReference>
<feature type="region of interest" description="Disordered" evidence="5">
    <location>
        <begin position="164"/>
        <end position="294"/>
    </location>
</feature>
<dbReference type="OrthoDB" id="5346159at2759"/>
<gene>
    <name evidence="8" type="ORF">E0L32_006169</name>
</gene>
<protein>
    <recommendedName>
        <fullName evidence="7">HTH APSES-type domain-containing protein</fullName>
    </recommendedName>
</protein>
<feature type="compositionally biased region" description="Low complexity" evidence="5">
    <location>
        <begin position="171"/>
        <end position="182"/>
    </location>
</feature>
<evidence type="ECO:0000256" key="1">
    <source>
        <dbReference type="ARBA" id="ARBA00004123"/>
    </source>
</evidence>
<keyword evidence="3" id="KW-0539">Nucleus</keyword>
<keyword evidence="2" id="KW-0749">Sporulation</keyword>
<comment type="subcellular location">
    <subcellularLocation>
        <location evidence="1">Nucleus</location>
    </subcellularLocation>
</comment>
<feature type="compositionally biased region" description="Low complexity" evidence="5">
    <location>
        <begin position="197"/>
        <end position="222"/>
    </location>
</feature>
<feature type="compositionally biased region" description="Basic and acidic residues" evidence="5">
    <location>
        <begin position="365"/>
        <end position="396"/>
    </location>
</feature>
<dbReference type="InterPro" id="IPR018004">
    <property type="entry name" value="KilA/APSES_HTH"/>
</dbReference>
<dbReference type="EMBL" id="SKBQ01000034">
    <property type="protein sequence ID" value="TPX13439.1"/>
    <property type="molecule type" value="Genomic_DNA"/>
</dbReference>
<dbReference type="GO" id="GO:0003677">
    <property type="term" value="F:DNA binding"/>
    <property type="evidence" value="ECO:0007669"/>
    <property type="project" value="InterPro"/>
</dbReference>
<proteinExistence type="predicted"/>
<evidence type="ECO:0000256" key="4">
    <source>
        <dbReference type="ARBA" id="ARBA00023321"/>
    </source>
</evidence>
<dbReference type="RefSeq" id="XP_030995150.1">
    <property type="nucleotide sequence ID" value="XM_031140772.1"/>
</dbReference>
<dbReference type="STRING" id="1093900.A0A507B7Q6"/>
<dbReference type="AlphaFoldDB" id="A0A507B7Q6"/>
<evidence type="ECO:0000256" key="2">
    <source>
        <dbReference type="ARBA" id="ARBA00022969"/>
    </source>
</evidence>
<evidence type="ECO:0000256" key="3">
    <source>
        <dbReference type="ARBA" id="ARBA00023242"/>
    </source>
</evidence>
<dbReference type="SUPFAM" id="SSF54616">
    <property type="entry name" value="DNA-binding domain of Mlu1-box binding protein MBP1"/>
    <property type="match status" value="1"/>
</dbReference>
<dbReference type="InParanoid" id="A0A507B7Q6"/>
<name>A0A507B7Q6_9PEZI</name>
<reference evidence="8 9" key="1">
    <citation type="submission" date="2019-06" db="EMBL/GenBank/DDBJ databases">
        <title>Draft genome sequence of the filamentous fungus Phialemoniopsis curvata isolated from diesel fuel.</title>
        <authorList>
            <person name="Varaljay V.A."/>
            <person name="Lyon W.J."/>
            <person name="Crouch A.L."/>
            <person name="Drake C.E."/>
            <person name="Hollomon J.M."/>
            <person name="Nadeau L.J."/>
            <person name="Nunn H.S."/>
            <person name="Stevenson B.S."/>
            <person name="Bojanowski C.L."/>
            <person name="Crookes-Goodson W.J."/>
        </authorList>
    </citation>
    <scope>NUCLEOTIDE SEQUENCE [LARGE SCALE GENOMIC DNA]</scope>
    <source>
        <strain evidence="8 9">D216</strain>
    </source>
</reference>
<sequence>MASSRTLPEKRNPLMTEGVPEYAELISRRRLGQTQLTPRMVATIPGTEIDPSSLGAFDYAHLRAPLPKGIASGIFKSSPSSYFLMRRSHDGFVSATGMFKATFPYAEAHEEEAERKFIKAIETTSPEETAGNIWIPPEQALGLAEEYGIVPWIRALLDPSDIQVSGGNEGASPPKKISAPPKFFHGQPNLAPPTPTSLPRSSRARRSASPSKSTGTKKAAASPRKRSSKAAAAAQQAASETPAPSSKASASPSLVNGESAAQPDTPMTEDSEKPVAENAAVEPPALLAPVEEDPKVKINVDQNVKVDTDGVETTVTNVEVEVPMAGEPPSAEEMARMLAEAREMVQPAIEAASSNTPTAKKSKRKADDITVGDKDEETKENAAENAPEEPRAKKVKTEVELKKERVRKRALLGISATLAVGALVPYVMGML</sequence>
<dbReference type="GO" id="GO:0030435">
    <property type="term" value="P:sporulation resulting in formation of a cellular spore"/>
    <property type="evidence" value="ECO:0007669"/>
    <property type="project" value="UniProtKB-KW"/>
</dbReference>
<feature type="region of interest" description="Disordered" evidence="5">
    <location>
        <begin position="350"/>
        <end position="396"/>
    </location>
</feature>
<evidence type="ECO:0000313" key="9">
    <source>
        <dbReference type="Proteomes" id="UP000319257"/>
    </source>
</evidence>
<dbReference type="GeneID" id="41973616"/>
<dbReference type="FunFam" id="3.10.260.10:FF:000002">
    <property type="entry name" value="APSES transcription factor, putative"/>
    <property type="match status" value="1"/>
</dbReference>
<dbReference type="GO" id="GO:0048315">
    <property type="term" value="P:conidium formation"/>
    <property type="evidence" value="ECO:0007669"/>
    <property type="project" value="UniProtKB-KW"/>
</dbReference>
<dbReference type="PANTHER" id="PTHR38044:SF1">
    <property type="entry name" value="BOUQUET FORMATION PROTEIN 4"/>
    <property type="match status" value="1"/>
</dbReference>
<dbReference type="GO" id="GO:0044820">
    <property type="term" value="P:mitotic telomere tethering at nuclear periphery"/>
    <property type="evidence" value="ECO:0007669"/>
    <property type="project" value="TreeGrafter"/>
</dbReference>
<evidence type="ECO:0000259" key="7">
    <source>
        <dbReference type="PROSITE" id="PS51299"/>
    </source>
</evidence>
<feature type="domain" description="HTH APSES-type" evidence="7">
    <location>
        <begin position="61"/>
        <end position="174"/>
    </location>
</feature>
<organism evidence="8 9">
    <name type="scientific">Thyridium curvatum</name>
    <dbReference type="NCBI Taxonomy" id="1093900"/>
    <lineage>
        <taxon>Eukaryota</taxon>
        <taxon>Fungi</taxon>
        <taxon>Dikarya</taxon>
        <taxon>Ascomycota</taxon>
        <taxon>Pezizomycotina</taxon>
        <taxon>Sordariomycetes</taxon>
        <taxon>Sordariomycetidae</taxon>
        <taxon>Thyridiales</taxon>
        <taxon>Thyridiaceae</taxon>
        <taxon>Thyridium</taxon>
    </lineage>
</organism>
<feature type="compositionally biased region" description="Low complexity" evidence="5">
    <location>
        <begin position="229"/>
        <end position="253"/>
    </location>
</feature>
<dbReference type="Proteomes" id="UP000319257">
    <property type="component" value="Unassembled WGS sequence"/>
</dbReference>
<keyword evidence="6" id="KW-0812">Transmembrane</keyword>
<keyword evidence="6" id="KW-1133">Transmembrane helix</keyword>
<feature type="compositionally biased region" description="Low complexity" evidence="5">
    <location>
        <begin position="276"/>
        <end position="289"/>
    </location>
</feature>
<evidence type="ECO:0000256" key="6">
    <source>
        <dbReference type="SAM" id="Phobius"/>
    </source>
</evidence>
<feature type="transmembrane region" description="Helical" evidence="6">
    <location>
        <begin position="410"/>
        <end position="428"/>
    </location>
</feature>